<dbReference type="GO" id="GO:0031490">
    <property type="term" value="F:chromatin DNA binding"/>
    <property type="evidence" value="ECO:0007669"/>
    <property type="project" value="TreeGrafter"/>
</dbReference>
<feature type="region of interest" description="Disordered" evidence="7">
    <location>
        <begin position="1007"/>
        <end position="1053"/>
    </location>
</feature>
<evidence type="ECO:0008006" key="13">
    <source>
        <dbReference type="Google" id="ProtNLM"/>
    </source>
</evidence>
<comment type="subcellular location">
    <subcellularLocation>
        <location evidence="1">Nucleus</location>
    </subcellularLocation>
</comment>
<evidence type="ECO:0000256" key="3">
    <source>
        <dbReference type="ARBA" id="ARBA00022723"/>
    </source>
</evidence>
<evidence type="ECO:0000259" key="10">
    <source>
        <dbReference type="PROSITE" id="PS51667"/>
    </source>
</evidence>
<keyword evidence="5" id="KW-0863">Zinc-finger</keyword>
<dbReference type="PROSITE" id="PS50089">
    <property type="entry name" value="ZF_RING_2"/>
    <property type="match status" value="1"/>
</dbReference>
<feature type="region of interest" description="Disordered" evidence="7">
    <location>
        <begin position="1297"/>
        <end position="1335"/>
    </location>
</feature>
<feature type="compositionally biased region" description="Basic residues" evidence="7">
    <location>
        <begin position="74"/>
        <end position="89"/>
    </location>
</feature>
<dbReference type="PANTHER" id="PTHR12549:SF33">
    <property type="entry name" value="LYSINE-SPECIFIC DEMETHYLASE JMJ27"/>
    <property type="match status" value="1"/>
</dbReference>
<dbReference type="PROSITE" id="PS51667">
    <property type="entry name" value="WRC"/>
    <property type="match status" value="1"/>
</dbReference>
<dbReference type="GO" id="GO:0000785">
    <property type="term" value="C:chromatin"/>
    <property type="evidence" value="ECO:0007669"/>
    <property type="project" value="TreeGrafter"/>
</dbReference>
<dbReference type="GO" id="GO:0000118">
    <property type="term" value="C:histone deacetylase complex"/>
    <property type="evidence" value="ECO:0007669"/>
    <property type="project" value="TreeGrafter"/>
</dbReference>
<dbReference type="GO" id="GO:0032454">
    <property type="term" value="F:histone H3K9 demethylase activity"/>
    <property type="evidence" value="ECO:0007669"/>
    <property type="project" value="InterPro"/>
</dbReference>
<feature type="domain" description="RING-type" evidence="8">
    <location>
        <begin position="466"/>
        <end position="512"/>
    </location>
</feature>
<dbReference type="InterPro" id="IPR045109">
    <property type="entry name" value="LSDs-like"/>
</dbReference>
<feature type="domain" description="JmjC" evidence="9">
    <location>
        <begin position="914"/>
        <end position="1461"/>
    </location>
</feature>
<evidence type="ECO:0000313" key="12">
    <source>
        <dbReference type="Proteomes" id="UP000655225"/>
    </source>
</evidence>
<feature type="compositionally biased region" description="Basic and acidic residues" evidence="7">
    <location>
        <begin position="1010"/>
        <end position="1029"/>
    </location>
</feature>
<dbReference type="SMART" id="SM00558">
    <property type="entry name" value="JmjC"/>
    <property type="match status" value="1"/>
</dbReference>
<evidence type="ECO:0000256" key="7">
    <source>
        <dbReference type="SAM" id="MobiDB-lite"/>
    </source>
</evidence>
<keyword evidence="5" id="KW-0862">Zinc</keyword>
<evidence type="ECO:0000256" key="5">
    <source>
        <dbReference type="PROSITE-ProRule" id="PRU00175"/>
    </source>
</evidence>
<feature type="compositionally biased region" description="Basic and acidic residues" evidence="7">
    <location>
        <begin position="226"/>
        <end position="235"/>
    </location>
</feature>
<evidence type="ECO:0000256" key="2">
    <source>
        <dbReference type="ARBA" id="ARBA00006801"/>
    </source>
</evidence>
<dbReference type="InterPro" id="IPR003347">
    <property type="entry name" value="JmjC_dom"/>
</dbReference>
<feature type="compositionally biased region" description="Basic and acidic residues" evidence="7">
    <location>
        <begin position="1044"/>
        <end position="1053"/>
    </location>
</feature>
<evidence type="ECO:0000256" key="1">
    <source>
        <dbReference type="ARBA" id="ARBA00004123"/>
    </source>
</evidence>
<comment type="caution">
    <text evidence="6">Lacks conserved residue(s) required for the propagation of feature annotation.</text>
</comment>
<keyword evidence="12" id="KW-1185">Reference proteome</keyword>
<proteinExistence type="inferred from homology"/>
<dbReference type="FunFam" id="2.60.120.650:FF:000033">
    <property type="entry name" value="Transcription factor jumonji (JmjC) domain-containing protein"/>
    <property type="match status" value="1"/>
</dbReference>
<dbReference type="EMBL" id="JABCRI010000001">
    <property type="protein sequence ID" value="KAF8413345.1"/>
    <property type="molecule type" value="Genomic_DNA"/>
</dbReference>
<reference evidence="11 12" key="1">
    <citation type="submission" date="2020-04" db="EMBL/GenBank/DDBJ databases">
        <title>Plant Genome Project.</title>
        <authorList>
            <person name="Zhang R.-G."/>
        </authorList>
    </citation>
    <scope>NUCLEOTIDE SEQUENCE [LARGE SCALE GENOMIC DNA]</scope>
    <source>
        <strain evidence="11">YNK0</strain>
        <tissue evidence="11">Leaf</tissue>
    </source>
</reference>
<dbReference type="InterPro" id="IPR014977">
    <property type="entry name" value="WRC_dom"/>
</dbReference>
<evidence type="ECO:0000259" key="9">
    <source>
        <dbReference type="PROSITE" id="PS51184"/>
    </source>
</evidence>
<keyword evidence="3" id="KW-0479">Metal-binding</keyword>
<feature type="compositionally biased region" description="Basic and acidic residues" evidence="7">
    <location>
        <begin position="143"/>
        <end position="169"/>
    </location>
</feature>
<feature type="compositionally biased region" description="Basic residues" evidence="7">
    <location>
        <begin position="427"/>
        <end position="440"/>
    </location>
</feature>
<feature type="domain" description="WRC" evidence="10">
    <location>
        <begin position="3"/>
        <end position="53"/>
    </location>
</feature>
<gene>
    <name evidence="11" type="ORF">HHK36_001324</name>
</gene>
<dbReference type="Pfam" id="PF02373">
    <property type="entry name" value="JmjC"/>
    <property type="match status" value="1"/>
</dbReference>
<dbReference type="OMA" id="QSTHELH"/>
<comment type="similarity">
    <text evidence="2">Belongs to the JARID1 histone demethylase family.</text>
</comment>
<dbReference type="GO" id="GO:0006357">
    <property type="term" value="P:regulation of transcription by RNA polymerase II"/>
    <property type="evidence" value="ECO:0007669"/>
    <property type="project" value="TreeGrafter"/>
</dbReference>
<dbReference type="Gene3D" id="2.60.120.650">
    <property type="entry name" value="Cupin"/>
    <property type="match status" value="2"/>
</dbReference>
<dbReference type="GO" id="GO:0008270">
    <property type="term" value="F:zinc ion binding"/>
    <property type="evidence" value="ECO:0007669"/>
    <property type="project" value="UniProtKB-KW"/>
</dbReference>
<dbReference type="InterPro" id="IPR001841">
    <property type="entry name" value="Znf_RING"/>
</dbReference>
<sequence length="1554" mass="175817">MDLSSDKRCRRASTSSGWRCKELILPGKSYCEKHYMQQKIQIQNQKIRKNKEESRRIPGEISGRDDAGEEIVRRQGRGGRPRCIKKRRMSPGEEEDQDRFSKGGGISTQRKRRRRSRERSGSDGSDVEERETEFFMKRTQSQEQHKTEKEDCVTDKETRISDEDGRDSGNKQMNSREILAESGEARKNFKERQRNSGDQQRIAGKGKENPSKQKGISGDGNGNSGEEQRNTDEGAKNSGVGETESVGKEKVICVNGLAKIGLSPEIEGEPSVVELQQQAFGSFSRIRSEEDGVCGANFVLQLDWVEEVKKIYEEDGVIKDLLHKVKGKRGCMIHDTRKTRSRHKSIKSSMPIKVNWVGISGWELGVFEIRVQSSDVRGSTQLTEVISSVLWTLEGIGSLQTQWARGLPEKDSFLGCKKKESGDSCKRARSIRHGQRNSHVQRKEDLEKGVAEDVTSKNKEQGSLMCHQCQRNDKGPVVFCSNCKRKRFCYNCLAKWYPEKTKDEIENACPVCCGNCNCKACLREDLVMASCQEADASAKLQRLLYLLYKILPLLRHIHWEQNSEVEMEAKMQGVQLAEVDITRSQLDKDERLYCDNCSTSIVDFHRSCPNPDCSYDLCLTCCRELREGCQPGGNEAGSSHQQFIERAQGQGTDMKRQTTAYRKKLGESQTSFAANTCTADMSSHFPDWRAKTDGSISCPPKARGGCGTEILALRRNFKANWVVKLIKNAEDLTNHYQLPDVDFSQRCYLCLPNGSAGNDKKNSEVRQAAFRENSHDNFLYCPNAVDLRDDEIEHFQRHWMRGEPVIVRNVHEKTSGLSWEPMVMWRAFRETGAKRKFKEETRSVKAIDCLDWCEVEINIHQFFKGYLEGRMHRSRWPEMLKLKDWPSSTLFEERLPRHGAEFIAALPYSDYTHPKSGLLNLATKLPDQSLKPDLGPKTYIAYGCSEELGRGDSVTKLHCDISDAVNVLTHTTEVKIAPWQRKSIKAMQKKHEAEDLSELYGEISEALGGSRREPLKQPHKHETDAEHTESGNIVESSSLSLEEPSVKEGKLDKQQCGRTFSLSDSMDLGTAESDKAQYAAEFPASPECGVSTDINPHLLRGQNKRFQILDHQMHKLKESSSSKCDYILETGPLSKITNQSTHELHSKQFELKEGSLLCCGDAKDNLLTGSMDLETSNSGHYGVEEVLKVEKSDECYNGNNQHDKGINSVDGDSLASESMNGVLKTQKIEQSETKKSCFSKCGDVSERNFSSSSEMDASSNCPATEGLNCAQGLDAEYQTKADKDPCNQEYVHSSSVTATKKLNNEKDTSGIFSGNNGVNDPGMMKPDPDETDDSLQNYDTSTVVYGGAVWDIFRRQDVPKLIEYLQKHSKEFRHINNLPVNSVIHPIHDQTLYLNERHKKQLKEEFDVEPWTFEQYLGEAVFIPAGCPHQVRNRQSCIKVALDFVSPDNVQECIRLTEEFRFLPKNHRAKEDKLEVPVCLFYFLAAHLNKRISYTNFYCALPSMTVDPMMMYSDLSARYIPSPILESRFRVKKMALYAVSAAVREAKSLMSKLE</sequence>
<dbReference type="OrthoDB" id="1667110at2759"/>
<evidence type="ECO:0000256" key="4">
    <source>
        <dbReference type="ARBA" id="ARBA00023242"/>
    </source>
</evidence>
<evidence type="ECO:0000256" key="6">
    <source>
        <dbReference type="PROSITE-ProRule" id="PRU01002"/>
    </source>
</evidence>
<feature type="compositionally biased region" description="Basic and acidic residues" evidence="7">
    <location>
        <begin position="183"/>
        <end position="195"/>
    </location>
</feature>
<organism evidence="11 12">
    <name type="scientific">Tetracentron sinense</name>
    <name type="common">Spur-leaf</name>
    <dbReference type="NCBI Taxonomy" id="13715"/>
    <lineage>
        <taxon>Eukaryota</taxon>
        <taxon>Viridiplantae</taxon>
        <taxon>Streptophyta</taxon>
        <taxon>Embryophyta</taxon>
        <taxon>Tracheophyta</taxon>
        <taxon>Spermatophyta</taxon>
        <taxon>Magnoliopsida</taxon>
        <taxon>Trochodendrales</taxon>
        <taxon>Trochodendraceae</taxon>
        <taxon>Tetracentron</taxon>
    </lineage>
</organism>
<feature type="region of interest" description="Disordered" evidence="7">
    <location>
        <begin position="419"/>
        <end position="448"/>
    </location>
</feature>
<dbReference type="PANTHER" id="PTHR12549">
    <property type="entry name" value="JMJC DOMAIN-CONTAINING HISTONE DEMETHYLATION PROTEIN"/>
    <property type="match status" value="1"/>
</dbReference>
<name>A0A834ZTE9_TETSI</name>
<accession>A0A834ZTE9</accession>
<dbReference type="GO" id="GO:0003712">
    <property type="term" value="F:transcription coregulator activity"/>
    <property type="evidence" value="ECO:0007669"/>
    <property type="project" value="TreeGrafter"/>
</dbReference>
<comment type="caution">
    <text evidence="11">The sequence shown here is derived from an EMBL/GenBank/DDBJ whole genome shotgun (WGS) entry which is preliminary data.</text>
</comment>
<keyword evidence="4" id="KW-0539">Nucleus</keyword>
<feature type="compositionally biased region" description="Basic and acidic residues" evidence="7">
    <location>
        <begin position="50"/>
        <end position="73"/>
    </location>
</feature>
<dbReference type="FunFam" id="2.60.120.650:FF:000034">
    <property type="entry name" value="Transcription factor jumonji (JmjC) domain-containing protein"/>
    <property type="match status" value="1"/>
</dbReference>
<protein>
    <recommendedName>
        <fullName evidence="13">Lysine-specific demethylase JMJ25</fullName>
    </recommendedName>
</protein>
<dbReference type="SUPFAM" id="SSF51197">
    <property type="entry name" value="Clavaminate synthase-like"/>
    <property type="match status" value="2"/>
</dbReference>
<dbReference type="PROSITE" id="PS51184">
    <property type="entry name" value="JMJC"/>
    <property type="match status" value="1"/>
</dbReference>
<evidence type="ECO:0000259" key="8">
    <source>
        <dbReference type="PROSITE" id="PS50089"/>
    </source>
</evidence>
<feature type="region of interest" description="Disordered" evidence="7">
    <location>
        <begin position="43"/>
        <end position="243"/>
    </location>
</feature>
<dbReference type="Proteomes" id="UP000655225">
    <property type="component" value="Unassembled WGS sequence"/>
</dbReference>
<evidence type="ECO:0000313" key="11">
    <source>
        <dbReference type="EMBL" id="KAF8413345.1"/>
    </source>
</evidence>